<evidence type="ECO:0000313" key="1">
    <source>
        <dbReference type="EMBL" id="CAD7667407.1"/>
    </source>
</evidence>
<dbReference type="AlphaFoldDB" id="A0A811XXP2"/>
<dbReference type="InterPro" id="IPR036157">
    <property type="entry name" value="dUTPase-like_sf"/>
</dbReference>
<keyword evidence="2" id="KW-1185">Reference proteome</keyword>
<accession>A0A811XXP2</accession>
<dbReference type="EMBL" id="CAJHUB010000649">
    <property type="protein sequence ID" value="CAD7667407.1"/>
    <property type="molecule type" value="Genomic_DNA"/>
</dbReference>
<dbReference type="SUPFAM" id="SSF51283">
    <property type="entry name" value="dUTPase-like"/>
    <property type="match status" value="1"/>
</dbReference>
<proteinExistence type="predicted"/>
<evidence type="ECO:0000313" key="2">
    <source>
        <dbReference type="Proteomes" id="UP000645828"/>
    </source>
</evidence>
<dbReference type="Proteomes" id="UP000645828">
    <property type="component" value="Unassembled WGS sequence"/>
</dbReference>
<dbReference type="Gene3D" id="2.70.40.10">
    <property type="match status" value="1"/>
</dbReference>
<reference evidence="1" key="1">
    <citation type="submission" date="2020-12" db="EMBL/GenBank/DDBJ databases">
        <authorList>
            <consortium name="Molecular Ecology Group"/>
        </authorList>
    </citation>
    <scope>NUCLEOTIDE SEQUENCE</scope>
    <source>
        <strain evidence="1">TBG_1078</strain>
    </source>
</reference>
<comment type="caution">
    <text evidence="1">The sequence shown here is derived from an EMBL/GenBank/DDBJ whole genome shotgun (WGS) entry which is preliminary data.</text>
</comment>
<organism evidence="1 2">
    <name type="scientific">Nyctereutes procyonoides</name>
    <name type="common">Raccoon dog</name>
    <name type="synonym">Canis procyonoides</name>
    <dbReference type="NCBI Taxonomy" id="34880"/>
    <lineage>
        <taxon>Eukaryota</taxon>
        <taxon>Metazoa</taxon>
        <taxon>Chordata</taxon>
        <taxon>Craniata</taxon>
        <taxon>Vertebrata</taxon>
        <taxon>Euteleostomi</taxon>
        <taxon>Mammalia</taxon>
        <taxon>Eutheria</taxon>
        <taxon>Laurasiatheria</taxon>
        <taxon>Carnivora</taxon>
        <taxon>Caniformia</taxon>
        <taxon>Canidae</taxon>
        <taxon>Nyctereutes</taxon>
    </lineage>
</organism>
<sequence length="127" mass="14084">MSHPSIPSLSFFFVPKGRVLFPEDMIPLNWKLGLPPQLLMPLNQQTKEGVTVLAGVVDSDHQGEIGILLHNGGQQARQNCLQERLGCPGPGKSCPPTSAFHSSVISQPQRTFQRNRQGLMYPFTLRH</sequence>
<gene>
    <name evidence="1" type="ORF">NYPRO_LOCUS728</name>
</gene>
<protein>
    <submittedName>
        <fullName evidence="1">(raccoon dog) hypothetical protein</fullName>
    </submittedName>
</protein>
<name>A0A811XXP2_NYCPR</name>